<dbReference type="Gene3D" id="3.40.50.720">
    <property type="entry name" value="NAD(P)-binding Rossmann-like Domain"/>
    <property type="match status" value="1"/>
</dbReference>
<dbReference type="InterPro" id="IPR036291">
    <property type="entry name" value="NAD(P)-bd_dom_sf"/>
</dbReference>
<sequence>VLSKASEKYDIGTVYTDFQEMLANESLDGAVIAVWHAAHYEVARACLERGLHVVLEKPMALQAVQARDLCDLAREHRCEIIMGYPWHFLTQTVRAREVVQSGALGQIHYASSLFSSSAYDLYRGEDHSDNPEMAAQYPVVGPGDVYHDPARSGGGQ</sequence>
<evidence type="ECO:0000313" key="3">
    <source>
        <dbReference type="EMBL" id="SVD30699.1"/>
    </source>
</evidence>
<protein>
    <recommendedName>
        <fullName evidence="2">Gfo/Idh/MocA-like oxidoreductase N-terminal domain-containing protein</fullName>
    </recommendedName>
</protein>
<dbReference type="SUPFAM" id="SSF51735">
    <property type="entry name" value="NAD(P)-binding Rossmann-fold domains"/>
    <property type="match status" value="1"/>
</dbReference>
<dbReference type="GO" id="GO:0000166">
    <property type="term" value="F:nucleotide binding"/>
    <property type="evidence" value="ECO:0007669"/>
    <property type="project" value="InterPro"/>
</dbReference>
<organism evidence="3">
    <name type="scientific">marine metagenome</name>
    <dbReference type="NCBI Taxonomy" id="408172"/>
    <lineage>
        <taxon>unclassified sequences</taxon>
        <taxon>metagenomes</taxon>
        <taxon>ecological metagenomes</taxon>
    </lineage>
</organism>
<feature type="non-terminal residue" evidence="3">
    <location>
        <position position="156"/>
    </location>
</feature>
<gene>
    <name evidence="3" type="ORF">METZ01_LOCUS383553</name>
</gene>
<accession>A0A382U8V0</accession>
<dbReference type="AlphaFoldDB" id="A0A382U8V0"/>
<dbReference type="InterPro" id="IPR000683">
    <property type="entry name" value="Gfo/Idh/MocA-like_OxRdtase_N"/>
</dbReference>
<feature type="region of interest" description="Disordered" evidence="1">
    <location>
        <begin position="132"/>
        <end position="156"/>
    </location>
</feature>
<dbReference type="EMBL" id="UINC01142395">
    <property type="protein sequence ID" value="SVD30699.1"/>
    <property type="molecule type" value="Genomic_DNA"/>
</dbReference>
<dbReference type="PANTHER" id="PTHR43377">
    <property type="entry name" value="BILIVERDIN REDUCTASE A"/>
    <property type="match status" value="1"/>
</dbReference>
<name>A0A382U8V0_9ZZZZ</name>
<feature type="domain" description="Gfo/Idh/MocA-like oxidoreductase N-terminal" evidence="2">
    <location>
        <begin position="5"/>
        <end position="84"/>
    </location>
</feature>
<dbReference type="PANTHER" id="PTHR43377:SF1">
    <property type="entry name" value="BILIVERDIN REDUCTASE A"/>
    <property type="match status" value="1"/>
</dbReference>
<reference evidence="3" key="1">
    <citation type="submission" date="2018-05" db="EMBL/GenBank/DDBJ databases">
        <authorList>
            <person name="Lanie J.A."/>
            <person name="Ng W.-L."/>
            <person name="Kazmierczak K.M."/>
            <person name="Andrzejewski T.M."/>
            <person name="Davidsen T.M."/>
            <person name="Wayne K.J."/>
            <person name="Tettelin H."/>
            <person name="Glass J.I."/>
            <person name="Rusch D."/>
            <person name="Podicherti R."/>
            <person name="Tsui H.-C.T."/>
            <person name="Winkler M.E."/>
        </authorList>
    </citation>
    <scope>NUCLEOTIDE SEQUENCE</scope>
</reference>
<proteinExistence type="predicted"/>
<dbReference type="InterPro" id="IPR051450">
    <property type="entry name" value="Gfo/Idh/MocA_Oxidoreductases"/>
</dbReference>
<dbReference type="Pfam" id="PF01408">
    <property type="entry name" value="GFO_IDH_MocA"/>
    <property type="match status" value="1"/>
</dbReference>
<feature type="non-terminal residue" evidence="3">
    <location>
        <position position="1"/>
    </location>
</feature>
<evidence type="ECO:0000259" key="2">
    <source>
        <dbReference type="Pfam" id="PF01408"/>
    </source>
</evidence>
<dbReference type="Gene3D" id="3.30.360.10">
    <property type="entry name" value="Dihydrodipicolinate Reductase, domain 2"/>
    <property type="match status" value="1"/>
</dbReference>
<evidence type="ECO:0000256" key="1">
    <source>
        <dbReference type="SAM" id="MobiDB-lite"/>
    </source>
</evidence>